<name>C5B1D3_METEA</name>
<sequence length="81" mass="8565">MVMMFPARPSLLGHSALRLLWCSLALTVGLFVIVLAWLVRPRDMTVNSDAAISAAIGSLGVLIALSALPGRSGLRGLRDHA</sequence>
<keyword evidence="1" id="KW-0812">Transmembrane</keyword>
<feature type="transmembrane region" description="Helical" evidence="1">
    <location>
        <begin position="20"/>
        <end position="38"/>
    </location>
</feature>
<dbReference type="HOGENOM" id="CLU_2569850_0_0_5"/>
<dbReference type="Proteomes" id="UP000009081">
    <property type="component" value="Chromosome"/>
</dbReference>
<proteinExistence type="predicted"/>
<evidence type="ECO:0000256" key="1">
    <source>
        <dbReference type="SAM" id="Phobius"/>
    </source>
</evidence>
<gene>
    <name evidence="2" type="ordered locus">MexAM1_META1p4080</name>
</gene>
<keyword evidence="1" id="KW-1133">Transmembrane helix</keyword>
<dbReference type="KEGG" id="mea:Mex_1p4080"/>
<keyword evidence="1" id="KW-0472">Membrane</keyword>
<keyword evidence="3" id="KW-1185">Reference proteome</keyword>
<protein>
    <submittedName>
        <fullName evidence="2">Uncharacterized protein</fullName>
    </submittedName>
</protein>
<dbReference type="EMBL" id="CP001510">
    <property type="protein sequence ID" value="ACS41734.1"/>
    <property type="molecule type" value="Genomic_DNA"/>
</dbReference>
<evidence type="ECO:0000313" key="2">
    <source>
        <dbReference type="EMBL" id="ACS41734.1"/>
    </source>
</evidence>
<accession>C5B1D3</accession>
<organism evidence="2 3">
    <name type="scientific">Methylorubrum extorquens (strain ATCC 14718 / DSM 1338 / JCM 2805 / NCIMB 9133 / AM1)</name>
    <name type="common">Methylobacterium extorquens</name>
    <dbReference type="NCBI Taxonomy" id="272630"/>
    <lineage>
        <taxon>Bacteria</taxon>
        <taxon>Pseudomonadati</taxon>
        <taxon>Pseudomonadota</taxon>
        <taxon>Alphaproteobacteria</taxon>
        <taxon>Hyphomicrobiales</taxon>
        <taxon>Methylobacteriaceae</taxon>
        <taxon>Methylorubrum</taxon>
    </lineage>
</organism>
<evidence type="ECO:0000313" key="3">
    <source>
        <dbReference type="Proteomes" id="UP000009081"/>
    </source>
</evidence>
<feature type="transmembrane region" description="Helical" evidence="1">
    <location>
        <begin position="50"/>
        <end position="68"/>
    </location>
</feature>
<reference evidence="2 3" key="1">
    <citation type="journal article" date="2009" name="PLoS ONE">
        <title>Methylobacterium genome sequences: a reference blueprint to investigate microbial metabolism of C1 compounds from natural and industrial sources.</title>
        <authorList>
            <person name="Vuilleumier S."/>
            <person name="Chistoserdova L."/>
            <person name="Lee M.-C."/>
            <person name="Bringel F."/>
            <person name="Lajus A."/>
            <person name="Zhou Y."/>
            <person name="Gourion B."/>
            <person name="Barbe V."/>
            <person name="Chang J."/>
            <person name="Cruveiller S."/>
            <person name="Dossat C."/>
            <person name="Gillett W."/>
            <person name="Gruffaz C."/>
            <person name="Haugen E."/>
            <person name="Hourcade E."/>
            <person name="Levy R."/>
            <person name="Mangenot S."/>
            <person name="Muller E."/>
            <person name="Nadalig T."/>
            <person name="Pagni M."/>
            <person name="Penny C."/>
            <person name="Peyraud R."/>
            <person name="Robinson D.G."/>
            <person name="Roche D."/>
            <person name="Rouy Z."/>
            <person name="Saenampechek C."/>
            <person name="Salvignol G."/>
            <person name="Vallenet D."/>
            <person name="Wu Z."/>
            <person name="Marx C.J."/>
            <person name="Vorholt J.A."/>
            <person name="Olson M.V."/>
            <person name="Kaul R."/>
            <person name="Weissenbach J."/>
            <person name="Medigue C."/>
            <person name="Lidstrom M.E."/>
        </authorList>
    </citation>
    <scope>NUCLEOTIDE SEQUENCE [LARGE SCALE GENOMIC DNA]</scope>
    <source>
        <strain evidence="3">ATCC 14718 / DSM 1338 / JCM 2805 / NCIMB 9133 / AM1</strain>
    </source>
</reference>
<dbReference type="AlphaFoldDB" id="C5B1D3"/>